<dbReference type="EMBL" id="LR796481">
    <property type="protein sequence ID" value="CAB4147294.1"/>
    <property type="molecule type" value="Genomic_DNA"/>
</dbReference>
<evidence type="ECO:0000313" key="1">
    <source>
        <dbReference type="EMBL" id="CAB4137251.1"/>
    </source>
</evidence>
<protein>
    <submittedName>
        <fullName evidence="1">Uncharacterized protein</fullName>
    </submittedName>
</protein>
<evidence type="ECO:0000313" key="2">
    <source>
        <dbReference type="EMBL" id="CAB4147294.1"/>
    </source>
</evidence>
<sequence>MASKPKATLAPTEIPFVIEGLRKLALQRDTLRKYALDETSDSFDEDKAEGYTEDITSIRSLLANLGDTKPLVLKSERKAKAKPKAKATKAKAKGKAKPKAVAITKAQALLAEDMTKASEAIAEVLGN</sequence>
<reference evidence="1" key="1">
    <citation type="submission" date="2020-04" db="EMBL/GenBank/DDBJ databases">
        <authorList>
            <person name="Chiriac C."/>
            <person name="Salcher M."/>
            <person name="Ghai R."/>
            <person name="Kavagutti S V."/>
        </authorList>
    </citation>
    <scope>NUCLEOTIDE SEQUENCE</scope>
</reference>
<proteinExistence type="predicted"/>
<organism evidence="1">
    <name type="scientific">uncultured Caudovirales phage</name>
    <dbReference type="NCBI Taxonomy" id="2100421"/>
    <lineage>
        <taxon>Viruses</taxon>
        <taxon>Duplodnaviria</taxon>
        <taxon>Heunggongvirae</taxon>
        <taxon>Uroviricota</taxon>
        <taxon>Caudoviricetes</taxon>
        <taxon>Peduoviridae</taxon>
        <taxon>Maltschvirus</taxon>
        <taxon>Maltschvirus maltsch</taxon>
    </lineage>
</organism>
<dbReference type="EMBL" id="LR796338">
    <property type="protein sequence ID" value="CAB4137251.1"/>
    <property type="molecule type" value="Genomic_DNA"/>
</dbReference>
<accession>A0A6J5LSX5</accession>
<name>A0A6J5LSX5_9CAUD</name>
<gene>
    <name evidence="1" type="ORF">UFOVP325_25</name>
    <name evidence="2" type="ORF">UFOVP430_20</name>
</gene>